<dbReference type="InterPro" id="IPR013187">
    <property type="entry name" value="F-box-assoc_dom_typ3"/>
</dbReference>
<dbReference type="AlphaFoldDB" id="A0A452XBS8"/>
<accession>A0A452XBS8</accession>
<dbReference type="Pfam" id="PF08268">
    <property type="entry name" value="FBA_3"/>
    <property type="match status" value="1"/>
</dbReference>
<evidence type="ECO:0000313" key="2">
    <source>
        <dbReference type="EnsemblPlants" id="AET0Gv20012500.1"/>
    </source>
</evidence>
<dbReference type="Proteomes" id="UP000015105">
    <property type="component" value="Unassembled WGS sequence"/>
</dbReference>
<reference evidence="3" key="1">
    <citation type="journal article" date="2014" name="Science">
        <title>Ancient hybridizations among the ancestral genomes of bread wheat.</title>
        <authorList>
            <consortium name="International Wheat Genome Sequencing Consortium,"/>
            <person name="Marcussen T."/>
            <person name="Sandve S.R."/>
            <person name="Heier L."/>
            <person name="Spannagl M."/>
            <person name="Pfeifer M."/>
            <person name="Jakobsen K.S."/>
            <person name="Wulff B.B."/>
            <person name="Steuernagel B."/>
            <person name="Mayer K.F."/>
            <person name="Olsen O.A."/>
        </authorList>
    </citation>
    <scope>NUCLEOTIDE SEQUENCE [LARGE SCALE GENOMIC DNA]</scope>
    <source>
        <strain evidence="3">cv. AL8/78</strain>
    </source>
</reference>
<evidence type="ECO:0000259" key="1">
    <source>
        <dbReference type="Pfam" id="PF08268"/>
    </source>
</evidence>
<protein>
    <recommendedName>
        <fullName evidence="1">F-box associated beta-propeller type 3 domain-containing protein</fullName>
    </recommendedName>
</protein>
<proteinExistence type="predicted"/>
<dbReference type="InterPro" id="IPR017451">
    <property type="entry name" value="F-box-assoc_interact_dom"/>
</dbReference>
<dbReference type="NCBIfam" id="TIGR01640">
    <property type="entry name" value="F_box_assoc_1"/>
    <property type="match status" value="1"/>
</dbReference>
<organism evidence="2 3">
    <name type="scientific">Aegilops tauschii subsp. strangulata</name>
    <name type="common">Goatgrass</name>
    <dbReference type="NCBI Taxonomy" id="200361"/>
    <lineage>
        <taxon>Eukaryota</taxon>
        <taxon>Viridiplantae</taxon>
        <taxon>Streptophyta</taxon>
        <taxon>Embryophyta</taxon>
        <taxon>Tracheophyta</taxon>
        <taxon>Spermatophyta</taxon>
        <taxon>Magnoliopsida</taxon>
        <taxon>Liliopsida</taxon>
        <taxon>Poales</taxon>
        <taxon>Poaceae</taxon>
        <taxon>BOP clade</taxon>
        <taxon>Pooideae</taxon>
        <taxon>Triticodae</taxon>
        <taxon>Triticeae</taxon>
        <taxon>Triticinae</taxon>
        <taxon>Aegilops</taxon>
    </lineage>
</organism>
<sequence length="169" mass="18919">STAAVNGAMHFLSQQEPVGNSVLCFDLESEEWGKTIEGPLKEDTELWGQTGLIHITQLKDTLCMIQTEKHKAEQRTNIWLLVDADNSVWMKAYAIPMPMSVDMVQPLMIMADGVKLLTDYHTRRSLVPVLRVYDPSTGIFTDAVKLPENTFGRVCLCDLHLHCFGAGKI</sequence>
<keyword evidence="3" id="KW-1185">Reference proteome</keyword>
<dbReference type="Gramene" id="AET0Gv20012500.1">
    <property type="protein sequence ID" value="AET0Gv20012500.1"/>
    <property type="gene ID" value="AET0Gv20012500"/>
</dbReference>
<reference evidence="2" key="3">
    <citation type="submission" date="2019-03" db="UniProtKB">
        <authorList>
            <consortium name="EnsemblPlants"/>
        </authorList>
    </citation>
    <scope>IDENTIFICATION</scope>
</reference>
<dbReference type="STRING" id="200361.A0A452XBS8"/>
<dbReference type="EnsemblPlants" id="AET0Gv20012500.1">
    <property type="protein sequence ID" value="AET0Gv20012500.1"/>
    <property type="gene ID" value="AET0Gv20012500"/>
</dbReference>
<name>A0A452XBS8_AEGTS</name>
<feature type="domain" description="F-box associated beta-propeller type 3" evidence="1">
    <location>
        <begin position="4"/>
        <end position="104"/>
    </location>
</feature>
<evidence type="ECO:0000313" key="3">
    <source>
        <dbReference type="Proteomes" id="UP000015105"/>
    </source>
</evidence>
<reference evidence="3" key="2">
    <citation type="journal article" date="2017" name="Nat. Plants">
        <title>The Aegilops tauschii genome reveals multiple impacts of transposons.</title>
        <authorList>
            <person name="Zhao G."/>
            <person name="Zou C."/>
            <person name="Li K."/>
            <person name="Wang K."/>
            <person name="Li T."/>
            <person name="Gao L."/>
            <person name="Zhang X."/>
            <person name="Wang H."/>
            <person name="Yang Z."/>
            <person name="Liu X."/>
            <person name="Jiang W."/>
            <person name="Mao L."/>
            <person name="Kong X."/>
            <person name="Jiao Y."/>
            <person name="Jia J."/>
        </authorList>
    </citation>
    <scope>NUCLEOTIDE SEQUENCE [LARGE SCALE GENOMIC DNA]</scope>
    <source>
        <strain evidence="3">cv. AL8/78</strain>
    </source>
</reference>